<feature type="domain" description="Heterokaryon incompatibility" evidence="1">
    <location>
        <begin position="22"/>
        <end position="118"/>
    </location>
</feature>
<evidence type="ECO:0000259" key="2">
    <source>
        <dbReference type="Pfam" id="PF26640"/>
    </source>
</evidence>
<dbReference type="PANTHER" id="PTHR10622">
    <property type="entry name" value="HET DOMAIN-CONTAINING PROTEIN"/>
    <property type="match status" value="1"/>
</dbReference>
<feature type="domain" description="DUF8212" evidence="2">
    <location>
        <begin position="235"/>
        <end position="258"/>
    </location>
</feature>
<dbReference type="Proteomes" id="UP000235786">
    <property type="component" value="Unassembled WGS sequence"/>
</dbReference>
<evidence type="ECO:0000313" key="3">
    <source>
        <dbReference type="EMBL" id="PMD30292.1"/>
    </source>
</evidence>
<protein>
    <submittedName>
        <fullName evidence="3">HET-domain-containing protein</fullName>
    </submittedName>
</protein>
<dbReference type="InterPro" id="IPR058525">
    <property type="entry name" value="DUF8212"/>
</dbReference>
<reference evidence="3 4" key="1">
    <citation type="submission" date="2016-04" db="EMBL/GenBank/DDBJ databases">
        <title>A degradative enzymes factory behind the ericoid mycorrhizal symbiosis.</title>
        <authorList>
            <consortium name="DOE Joint Genome Institute"/>
            <person name="Martino E."/>
            <person name="Morin E."/>
            <person name="Grelet G."/>
            <person name="Kuo A."/>
            <person name="Kohler A."/>
            <person name="Daghino S."/>
            <person name="Barry K."/>
            <person name="Choi C."/>
            <person name="Cichocki N."/>
            <person name="Clum A."/>
            <person name="Copeland A."/>
            <person name="Hainaut M."/>
            <person name="Haridas S."/>
            <person name="Labutti K."/>
            <person name="Lindquist E."/>
            <person name="Lipzen A."/>
            <person name="Khouja H.-R."/>
            <person name="Murat C."/>
            <person name="Ohm R."/>
            <person name="Olson A."/>
            <person name="Spatafora J."/>
            <person name="Veneault-Fourrey C."/>
            <person name="Henrissat B."/>
            <person name="Grigoriev I."/>
            <person name="Martin F."/>
            <person name="Perotto S."/>
        </authorList>
    </citation>
    <scope>NUCLEOTIDE SEQUENCE [LARGE SCALE GENOMIC DNA]</scope>
    <source>
        <strain evidence="3 4">F</strain>
    </source>
</reference>
<proteinExistence type="predicted"/>
<dbReference type="AlphaFoldDB" id="A0A2J6QVK9"/>
<keyword evidence="4" id="KW-1185">Reference proteome</keyword>
<accession>A0A2J6QVK9</accession>
<sequence>MRLLLSTTLEFRDFPNHESVPYAILSHTWAEDEVLFPDIDGFNATTIPQQVKEKLGFKKIEACCAQARRDEFDYVWIDTCCIDKRSSAELSEAINSMYCWYRDCTVCYAYLADVPNNASQEVQERKFRESRWFTRGWTLQELIGPLTLEFYGDQWHALGQSASLGTKLSLQSEISHITKIPEDVFLSSKIKVHYCIAQQMSWAAGRSTARIEDGAYCLLGLFNINMPLLYGEGHRAFIRLQEEIMKVSTDESLFAWSTEEQIPFLDVGRGLLAMSADSFAKSGQIMEIIHSARKTPSVVTNKGLRLEVTLRKESEIFGTPRAMTQIWN</sequence>
<organism evidence="3 4">
    <name type="scientific">Hyaloscypha variabilis (strain UAMH 11265 / GT02V1 / F)</name>
    <name type="common">Meliniomyces variabilis</name>
    <dbReference type="NCBI Taxonomy" id="1149755"/>
    <lineage>
        <taxon>Eukaryota</taxon>
        <taxon>Fungi</taxon>
        <taxon>Dikarya</taxon>
        <taxon>Ascomycota</taxon>
        <taxon>Pezizomycotina</taxon>
        <taxon>Leotiomycetes</taxon>
        <taxon>Helotiales</taxon>
        <taxon>Hyaloscyphaceae</taxon>
        <taxon>Hyaloscypha</taxon>
        <taxon>Hyaloscypha variabilis</taxon>
    </lineage>
</organism>
<dbReference type="Pfam" id="PF26640">
    <property type="entry name" value="DUF8212"/>
    <property type="match status" value="1"/>
</dbReference>
<dbReference type="OrthoDB" id="20872at2759"/>
<dbReference type="Pfam" id="PF06985">
    <property type="entry name" value="HET"/>
    <property type="match status" value="1"/>
</dbReference>
<dbReference type="InterPro" id="IPR010730">
    <property type="entry name" value="HET"/>
</dbReference>
<evidence type="ECO:0000259" key="1">
    <source>
        <dbReference type="Pfam" id="PF06985"/>
    </source>
</evidence>
<evidence type="ECO:0000313" key="4">
    <source>
        <dbReference type="Proteomes" id="UP000235786"/>
    </source>
</evidence>
<dbReference type="PANTHER" id="PTHR10622:SF10">
    <property type="entry name" value="HET DOMAIN-CONTAINING PROTEIN"/>
    <property type="match status" value="1"/>
</dbReference>
<gene>
    <name evidence="3" type="ORF">L207DRAFT_503113</name>
</gene>
<dbReference type="EMBL" id="KZ613968">
    <property type="protein sequence ID" value="PMD30292.1"/>
    <property type="molecule type" value="Genomic_DNA"/>
</dbReference>
<name>A0A2J6QVK9_HYAVF</name>